<accession>A0A1M2W4R8</accession>
<dbReference type="PANTHER" id="PTHR19879:SF9">
    <property type="entry name" value="TRANSCRIPTION INITIATION FACTOR TFIID SUBUNIT 5"/>
    <property type="match status" value="1"/>
</dbReference>
<dbReference type="PROSITE" id="PS00678">
    <property type="entry name" value="WD_REPEATS_1"/>
    <property type="match status" value="1"/>
</dbReference>
<dbReference type="SUPFAM" id="SSF50978">
    <property type="entry name" value="WD40 repeat-like"/>
    <property type="match status" value="1"/>
</dbReference>
<evidence type="ECO:0000313" key="6">
    <source>
        <dbReference type="Proteomes" id="UP000184267"/>
    </source>
</evidence>
<comment type="caution">
    <text evidence="5">The sequence shown here is derived from an EMBL/GenBank/DDBJ whole genome shotgun (WGS) entry which is preliminary data.</text>
</comment>
<dbReference type="STRING" id="154538.A0A1M2W4R8"/>
<dbReference type="PROSITE" id="PS50294">
    <property type="entry name" value="WD_REPEATS_REGION"/>
    <property type="match status" value="1"/>
</dbReference>
<dbReference type="PANTHER" id="PTHR19879">
    <property type="entry name" value="TRANSCRIPTION INITIATION FACTOR TFIID"/>
    <property type="match status" value="1"/>
</dbReference>
<dbReference type="AlphaFoldDB" id="A0A1M2W4R8"/>
<feature type="repeat" description="WD" evidence="3">
    <location>
        <begin position="12"/>
        <end position="53"/>
    </location>
</feature>
<organism evidence="5 6">
    <name type="scientific">Trametes pubescens</name>
    <name type="common">White-rot fungus</name>
    <dbReference type="NCBI Taxonomy" id="154538"/>
    <lineage>
        <taxon>Eukaryota</taxon>
        <taxon>Fungi</taxon>
        <taxon>Dikarya</taxon>
        <taxon>Basidiomycota</taxon>
        <taxon>Agaricomycotina</taxon>
        <taxon>Agaricomycetes</taxon>
        <taxon>Polyporales</taxon>
        <taxon>Polyporaceae</taxon>
        <taxon>Trametes</taxon>
    </lineage>
</organism>
<dbReference type="Proteomes" id="UP000184267">
    <property type="component" value="Unassembled WGS sequence"/>
</dbReference>
<evidence type="ECO:0000256" key="1">
    <source>
        <dbReference type="ARBA" id="ARBA00022574"/>
    </source>
</evidence>
<dbReference type="OrthoDB" id="2752061at2759"/>
<dbReference type="InterPro" id="IPR019775">
    <property type="entry name" value="WD40_repeat_CS"/>
</dbReference>
<dbReference type="OMA" id="RMIANDF"/>
<dbReference type="InterPro" id="IPR015943">
    <property type="entry name" value="WD40/YVTN_repeat-like_dom_sf"/>
</dbReference>
<sequence length="393" mass="42631">MGIRYQEAGRLMNGHDGGITKVSFSPEGSYIATAGLDGRVCVWDTESRDLLYSFNGSCPVLSLVWIPPDEDTILCGLQDGNMAILRIAPHHITVTGFWAHAYPVECLALNSGDNRLASGAHRELLVWNWIESTGMFILDNAAPEPLKSRWNQADEEIVTSVHWTTPTGSPALLLVTFMYHGVMLVDTDSWTRLRTVAPNGQIASASLSDDGQRLAICNTVRGFQIYCMRTGASLAAIPHGDGEDAHPKSVLFCHGSLALLGGSSTGELNVWNIIDTVTKGPTLNVPESENLEPTVLHTLPVPRRAKASAVDAYYFDDADEFFIAAGVMNDASSSMCVLWKATERGEGRDAEQSDQLRASRLSPKALATILVVLGAAFMAYFWISMDVIEVADA</sequence>
<evidence type="ECO:0000256" key="4">
    <source>
        <dbReference type="SAM" id="Phobius"/>
    </source>
</evidence>
<dbReference type="InterPro" id="IPR036322">
    <property type="entry name" value="WD40_repeat_dom_sf"/>
</dbReference>
<dbReference type="PROSITE" id="PS50082">
    <property type="entry name" value="WD_REPEATS_2"/>
    <property type="match status" value="1"/>
</dbReference>
<keyword evidence="1 3" id="KW-0853">WD repeat</keyword>
<dbReference type="Pfam" id="PF00400">
    <property type="entry name" value="WD40"/>
    <property type="match status" value="1"/>
</dbReference>
<dbReference type="InterPro" id="IPR001680">
    <property type="entry name" value="WD40_rpt"/>
</dbReference>
<evidence type="ECO:0000256" key="2">
    <source>
        <dbReference type="ARBA" id="ARBA00022737"/>
    </source>
</evidence>
<name>A0A1M2W4R8_TRAPU</name>
<feature type="transmembrane region" description="Helical" evidence="4">
    <location>
        <begin position="365"/>
        <end position="383"/>
    </location>
</feature>
<dbReference type="SMART" id="SM00320">
    <property type="entry name" value="WD40"/>
    <property type="match status" value="5"/>
</dbReference>
<reference evidence="5 6" key="1">
    <citation type="submission" date="2016-10" db="EMBL/GenBank/DDBJ databases">
        <title>Genome sequence of the basidiomycete white-rot fungus Trametes pubescens.</title>
        <authorList>
            <person name="Makela M.R."/>
            <person name="Granchi Z."/>
            <person name="Peng M."/>
            <person name="De Vries R.P."/>
            <person name="Grigoriev I."/>
            <person name="Riley R."/>
            <person name="Hilden K."/>
        </authorList>
    </citation>
    <scope>NUCLEOTIDE SEQUENCE [LARGE SCALE GENOMIC DNA]</scope>
    <source>
        <strain evidence="5 6">FBCC735</strain>
    </source>
</reference>
<dbReference type="EMBL" id="MNAD01000233">
    <property type="protein sequence ID" value="OJT14849.1"/>
    <property type="molecule type" value="Genomic_DNA"/>
</dbReference>
<evidence type="ECO:0000313" key="5">
    <source>
        <dbReference type="EMBL" id="OJT14849.1"/>
    </source>
</evidence>
<evidence type="ECO:0000256" key="3">
    <source>
        <dbReference type="PROSITE-ProRule" id="PRU00221"/>
    </source>
</evidence>
<keyword evidence="4" id="KW-1133">Transmembrane helix</keyword>
<keyword evidence="4" id="KW-0472">Membrane</keyword>
<keyword evidence="6" id="KW-1185">Reference proteome</keyword>
<keyword evidence="2" id="KW-0677">Repeat</keyword>
<gene>
    <name evidence="5" type="ORF">TRAPUB_8592</name>
</gene>
<dbReference type="Gene3D" id="2.130.10.10">
    <property type="entry name" value="YVTN repeat-like/Quinoprotein amine dehydrogenase"/>
    <property type="match status" value="1"/>
</dbReference>
<proteinExistence type="predicted"/>
<protein>
    <submittedName>
        <fullName evidence="5">Uncharacterized protein</fullName>
    </submittedName>
</protein>
<keyword evidence="4" id="KW-0812">Transmembrane</keyword>